<reference evidence="2" key="2">
    <citation type="submission" date="2015-01" db="EMBL/GenBank/DDBJ databases">
        <title>Evolutionary Origins and Diversification of the Mycorrhizal Mutualists.</title>
        <authorList>
            <consortium name="DOE Joint Genome Institute"/>
            <consortium name="Mycorrhizal Genomics Consortium"/>
            <person name="Kohler A."/>
            <person name="Kuo A."/>
            <person name="Nagy L.G."/>
            <person name="Floudas D."/>
            <person name="Copeland A."/>
            <person name="Barry K.W."/>
            <person name="Cichocki N."/>
            <person name="Veneault-Fourrey C."/>
            <person name="LaButti K."/>
            <person name="Lindquist E.A."/>
            <person name="Lipzen A."/>
            <person name="Lundell T."/>
            <person name="Morin E."/>
            <person name="Murat C."/>
            <person name="Riley R."/>
            <person name="Ohm R."/>
            <person name="Sun H."/>
            <person name="Tunlid A."/>
            <person name="Henrissat B."/>
            <person name="Grigoriev I.V."/>
            <person name="Hibbett D.S."/>
            <person name="Martin F."/>
        </authorList>
    </citation>
    <scope>NUCLEOTIDE SEQUENCE [LARGE SCALE GENOMIC DNA]</scope>
    <source>
        <strain evidence="2">441</strain>
    </source>
</reference>
<dbReference type="STRING" id="765257.A0A0C9ZV96"/>
<dbReference type="EMBL" id="KN833688">
    <property type="protein sequence ID" value="KIK29934.1"/>
    <property type="molecule type" value="Genomic_DNA"/>
</dbReference>
<gene>
    <name evidence="1" type="ORF">PISMIDRAFT_648178</name>
</gene>
<evidence type="ECO:0000313" key="1">
    <source>
        <dbReference type="EMBL" id="KIK29934.1"/>
    </source>
</evidence>
<sequence>QTQSSTAAAHPILPQLSEAEQDLTKAVEDLKQCKQIIGMALTLKEMLNLIEEKEIGELMYQFEGGENEIIEQVHHKIAIKEGEIAEVE</sequence>
<accession>A0A0C9ZV96</accession>
<organism evidence="1 2">
    <name type="scientific">Pisolithus microcarpus 441</name>
    <dbReference type="NCBI Taxonomy" id="765257"/>
    <lineage>
        <taxon>Eukaryota</taxon>
        <taxon>Fungi</taxon>
        <taxon>Dikarya</taxon>
        <taxon>Basidiomycota</taxon>
        <taxon>Agaricomycotina</taxon>
        <taxon>Agaricomycetes</taxon>
        <taxon>Agaricomycetidae</taxon>
        <taxon>Boletales</taxon>
        <taxon>Sclerodermatineae</taxon>
        <taxon>Pisolithaceae</taxon>
        <taxon>Pisolithus</taxon>
    </lineage>
</organism>
<feature type="non-terminal residue" evidence="1">
    <location>
        <position position="1"/>
    </location>
</feature>
<dbReference type="AlphaFoldDB" id="A0A0C9ZV96"/>
<protein>
    <submittedName>
        <fullName evidence="1">Uncharacterized protein</fullName>
    </submittedName>
</protein>
<proteinExistence type="predicted"/>
<dbReference type="Proteomes" id="UP000054018">
    <property type="component" value="Unassembled WGS sequence"/>
</dbReference>
<keyword evidence="2" id="KW-1185">Reference proteome</keyword>
<evidence type="ECO:0000313" key="2">
    <source>
        <dbReference type="Proteomes" id="UP000054018"/>
    </source>
</evidence>
<name>A0A0C9ZV96_9AGAM</name>
<dbReference type="HOGENOM" id="CLU_2513287_0_0_1"/>
<dbReference type="OrthoDB" id="2689932at2759"/>
<reference evidence="1 2" key="1">
    <citation type="submission" date="2014-04" db="EMBL/GenBank/DDBJ databases">
        <authorList>
            <consortium name="DOE Joint Genome Institute"/>
            <person name="Kuo A."/>
            <person name="Kohler A."/>
            <person name="Costa M.D."/>
            <person name="Nagy L.G."/>
            <person name="Floudas D."/>
            <person name="Copeland A."/>
            <person name="Barry K.W."/>
            <person name="Cichocki N."/>
            <person name="Veneault-Fourrey C."/>
            <person name="LaButti K."/>
            <person name="Lindquist E.A."/>
            <person name="Lipzen A."/>
            <person name="Lundell T."/>
            <person name="Morin E."/>
            <person name="Murat C."/>
            <person name="Sun H."/>
            <person name="Tunlid A."/>
            <person name="Henrissat B."/>
            <person name="Grigoriev I.V."/>
            <person name="Hibbett D.S."/>
            <person name="Martin F."/>
            <person name="Nordberg H.P."/>
            <person name="Cantor M.N."/>
            <person name="Hua S.X."/>
        </authorList>
    </citation>
    <scope>NUCLEOTIDE SEQUENCE [LARGE SCALE GENOMIC DNA]</scope>
    <source>
        <strain evidence="1 2">441</strain>
    </source>
</reference>